<reference evidence="5" key="2">
    <citation type="submission" date="2015-01" db="EMBL/GenBank/DDBJ databases">
        <title>Evolutionary Origins and Diversification of the Mycorrhizal Mutualists.</title>
        <authorList>
            <consortium name="DOE Joint Genome Institute"/>
            <consortium name="Mycorrhizal Genomics Consortium"/>
            <person name="Kohler A."/>
            <person name="Kuo A."/>
            <person name="Nagy L.G."/>
            <person name="Floudas D."/>
            <person name="Copeland A."/>
            <person name="Barry K.W."/>
            <person name="Cichocki N."/>
            <person name="Veneault-Fourrey C."/>
            <person name="LaButti K."/>
            <person name="Lindquist E.A."/>
            <person name="Lipzen A."/>
            <person name="Lundell T."/>
            <person name="Morin E."/>
            <person name="Murat C."/>
            <person name="Riley R."/>
            <person name="Ohm R."/>
            <person name="Sun H."/>
            <person name="Tunlid A."/>
            <person name="Henrissat B."/>
            <person name="Grigoriev I.V."/>
            <person name="Hibbett D.S."/>
            <person name="Martin F."/>
        </authorList>
    </citation>
    <scope>NUCLEOTIDE SEQUENCE [LARGE SCALE GENOMIC DNA]</scope>
    <source>
        <strain evidence="5">LaAM-08-1</strain>
    </source>
</reference>
<dbReference type="EMBL" id="KN838575">
    <property type="protein sequence ID" value="KIK03852.1"/>
    <property type="molecule type" value="Genomic_DNA"/>
</dbReference>
<dbReference type="PANTHER" id="PTHR21660:SF1">
    <property type="entry name" value="ACYL-COENZYME A THIOESTERASE 13"/>
    <property type="match status" value="1"/>
</dbReference>
<dbReference type="Proteomes" id="UP000054477">
    <property type="component" value="Unassembled WGS sequence"/>
</dbReference>
<evidence type="ECO:0000259" key="3">
    <source>
        <dbReference type="Pfam" id="PF03061"/>
    </source>
</evidence>
<dbReference type="GO" id="GO:0047617">
    <property type="term" value="F:fatty acyl-CoA hydrolase activity"/>
    <property type="evidence" value="ECO:0007669"/>
    <property type="project" value="InterPro"/>
</dbReference>
<dbReference type="STRING" id="1095629.A0A0C9Y1E1"/>
<protein>
    <recommendedName>
        <fullName evidence="3">Thioesterase domain-containing protein</fullName>
    </recommendedName>
</protein>
<dbReference type="PANTHER" id="PTHR21660">
    <property type="entry name" value="THIOESTERASE SUPERFAMILY MEMBER-RELATED"/>
    <property type="match status" value="1"/>
</dbReference>
<dbReference type="HOGENOM" id="CLU_085799_2_0_1"/>
<evidence type="ECO:0000256" key="1">
    <source>
        <dbReference type="ARBA" id="ARBA00008324"/>
    </source>
</evidence>
<dbReference type="InterPro" id="IPR029069">
    <property type="entry name" value="HotDog_dom_sf"/>
</dbReference>
<proteinExistence type="inferred from homology"/>
<gene>
    <name evidence="4" type="ORF">K443DRAFT_676351</name>
</gene>
<keyword evidence="2" id="KW-0378">Hydrolase</keyword>
<dbReference type="AlphaFoldDB" id="A0A0C9Y1E1"/>
<name>A0A0C9Y1E1_9AGAR</name>
<comment type="similarity">
    <text evidence="1">Belongs to the thioesterase PaaI family.</text>
</comment>
<evidence type="ECO:0000256" key="2">
    <source>
        <dbReference type="ARBA" id="ARBA00022801"/>
    </source>
</evidence>
<accession>A0A0C9Y1E1</accession>
<evidence type="ECO:0000313" key="5">
    <source>
        <dbReference type="Proteomes" id="UP000054477"/>
    </source>
</evidence>
<keyword evidence="5" id="KW-1185">Reference proteome</keyword>
<dbReference type="Pfam" id="PF03061">
    <property type="entry name" value="4HBT"/>
    <property type="match status" value="1"/>
</dbReference>
<dbReference type="OrthoDB" id="2831072at2759"/>
<feature type="domain" description="Thioesterase" evidence="3">
    <location>
        <begin position="91"/>
        <end position="169"/>
    </location>
</feature>
<dbReference type="Gene3D" id="3.10.129.10">
    <property type="entry name" value="Hotdog Thioesterase"/>
    <property type="match status" value="1"/>
</dbReference>
<reference evidence="4 5" key="1">
    <citation type="submission" date="2014-04" db="EMBL/GenBank/DDBJ databases">
        <authorList>
            <consortium name="DOE Joint Genome Institute"/>
            <person name="Kuo A."/>
            <person name="Kohler A."/>
            <person name="Nagy L.G."/>
            <person name="Floudas D."/>
            <person name="Copeland A."/>
            <person name="Barry K.W."/>
            <person name="Cichocki N."/>
            <person name="Veneault-Fourrey C."/>
            <person name="LaButti K."/>
            <person name="Lindquist E.A."/>
            <person name="Lipzen A."/>
            <person name="Lundell T."/>
            <person name="Morin E."/>
            <person name="Murat C."/>
            <person name="Sun H."/>
            <person name="Tunlid A."/>
            <person name="Henrissat B."/>
            <person name="Grigoriev I.V."/>
            <person name="Hibbett D.S."/>
            <person name="Martin F."/>
            <person name="Nordberg H.P."/>
            <person name="Cantor M.N."/>
            <person name="Hua S.X."/>
        </authorList>
    </citation>
    <scope>NUCLEOTIDE SEQUENCE [LARGE SCALE GENOMIC DNA]</scope>
    <source>
        <strain evidence="4 5">LaAM-08-1</strain>
    </source>
</reference>
<sequence>MPHPANDTTLEDISHISGNASDDIKRILSNPGRFYRRLQLLENTPPMFGDSIQTHMVVTEISINNKAEEPKKVEGRVVLELDVAEDMLNGGGNIHGGCSAFLIDVCSTLALTALSLATTGEITPSVSQSLNVVYHSPATLGDRIKLVNTTLTLGARAHSVRTEIWNLTHHRLVASGTHIKMAPSKPKSNL</sequence>
<organism evidence="4 5">
    <name type="scientific">Laccaria amethystina LaAM-08-1</name>
    <dbReference type="NCBI Taxonomy" id="1095629"/>
    <lineage>
        <taxon>Eukaryota</taxon>
        <taxon>Fungi</taxon>
        <taxon>Dikarya</taxon>
        <taxon>Basidiomycota</taxon>
        <taxon>Agaricomycotina</taxon>
        <taxon>Agaricomycetes</taxon>
        <taxon>Agaricomycetidae</taxon>
        <taxon>Agaricales</taxon>
        <taxon>Agaricineae</taxon>
        <taxon>Hydnangiaceae</taxon>
        <taxon>Laccaria</taxon>
    </lineage>
</organism>
<dbReference type="InterPro" id="IPR039298">
    <property type="entry name" value="ACOT13"/>
</dbReference>
<dbReference type="InterPro" id="IPR006683">
    <property type="entry name" value="Thioestr_dom"/>
</dbReference>
<evidence type="ECO:0000313" key="4">
    <source>
        <dbReference type="EMBL" id="KIK03852.1"/>
    </source>
</evidence>
<dbReference type="CDD" id="cd03443">
    <property type="entry name" value="PaaI_thioesterase"/>
    <property type="match status" value="1"/>
</dbReference>
<dbReference type="SUPFAM" id="SSF54637">
    <property type="entry name" value="Thioesterase/thiol ester dehydrase-isomerase"/>
    <property type="match status" value="1"/>
</dbReference>